<comment type="caution">
    <text evidence="4">The sequence shown here is derived from an EMBL/GenBank/DDBJ whole genome shotgun (WGS) entry which is preliminary data.</text>
</comment>
<keyword evidence="1" id="KW-0677">Repeat</keyword>
<evidence type="ECO:0000313" key="4">
    <source>
        <dbReference type="EMBL" id="KAK4452177.1"/>
    </source>
</evidence>
<dbReference type="PANTHER" id="PTHR24189:SF50">
    <property type="entry name" value="ANKYRIN REPEAT AND SOCS BOX PROTEIN 2"/>
    <property type="match status" value="1"/>
</dbReference>
<dbReference type="PANTHER" id="PTHR24189">
    <property type="entry name" value="MYOTROPHIN"/>
    <property type="match status" value="1"/>
</dbReference>
<dbReference type="Gene3D" id="1.25.40.20">
    <property type="entry name" value="Ankyrin repeat-containing domain"/>
    <property type="match status" value="3"/>
</dbReference>
<dbReference type="InterPro" id="IPR050745">
    <property type="entry name" value="Multifunctional_regulatory"/>
</dbReference>
<organism evidence="4 5">
    <name type="scientific">Podospora aff. communis PSN243</name>
    <dbReference type="NCBI Taxonomy" id="3040156"/>
    <lineage>
        <taxon>Eukaryota</taxon>
        <taxon>Fungi</taxon>
        <taxon>Dikarya</taxon>
        <taxon>Ascomycota</taxon>
        <taxon>Pezizomycotina</taxon>
        <taxon>Sordariomycetes</taxon>
        <taxon>Sordariomycetidae</taxon>
        <taxon>Sordariales</taxon>
        <taxon>Podosporaceae</taxon>
        <taxon>Podospora</taxon>
    </lineage>
</organism>
<dbReference type="Pfam" id="PF12796">
    <property type="entry name" value="Ank_2"/>
    <property type="match status" value="1"/>
</dbReference>
<dbReference type="PROSITE" id="PS50088">
    <property type="entry name" value="ANK_REPEAT"/>
    <property type="match status" value="1"/>
</dbReference>
<feature type="repeat" description="ANK" evidence="3">
    <location>
        <begin position="641"/>
        <end position="676"/>
    </location>
</feature>
<dbReference type="InterPro" id="IPR002110">
    <property type="entry name" value="Ankyrin_rpt"/>
</dbReference>
<dbReference type="SUPFAM" id="SSF48403">
    <property type="entry name" value="Ankyrin repeat"/>
    <property type="match status" value="1"/>
</dbReference>
<dbReference type="AlphaFoldDB" id="A0AAV9GV87"/>
<reference evidence="4" key="2">
    <citation type="submission" date="2023-05" db="EMBL/GenBank/DDBJ databases">
        <authorList>
            <consortium name="Lawrence Berkeley National Laboratory"/>
            <person name="Steindorff A."/>
            <person name="Hensen N."/>
            <person name="Bonometti L."/>
            <person name="Westerberg I."/>
            <person name="Brannstrom I.O."/>
            <person name="Guillou S."/>
            <person name="Cros-Aarteil S."/>
            <person name="Calhoun S."/>
            <person name="Haridas S."/>
            <person name="Kuo A."/>
            <person name="Mondo S."/>
            <person name="Pangilinan J."/>
            <person name="Riley R."/>
            <person name="Labutti K."/>
            <person name="Andreopoulos B."/>
            <person name="Lipzen A."/>
            <person name="Chen C."/>
            <person name="Yanf M."/>
            <person name="Daum C."/>
            <person name="Ng V."/>
            <person name="Clum A."/>
            <person name="Ohm R."/>
            <person name="Martin F."/>
            <person name="Silar P."/>
            <person name="Natvig D."/>
            <person name="Lalanne C."/>
            <person name="Gautier V."/>
            <person name="Ament-Velasquez S.L."/>
            <person name="Kruys A."/>
            <person name="Hutchinson M.I."/>
            <person name="Powell A.J."/>
            <person name="Barry K."/>
            <person name="Miller A.N."/>
            <person name="Grigoriev I.V."/>
            <person name="Debuchy R."/>
            <person name="Gladieux P."/>
            <person name="Thoren M.H."/>
            <person name="Johannesson H."/>
        </authorList>
    </citation>
    <scope>NUCLEOTIDE SEQUENCE</scope>
    <source>
        <strain evidence="4">PSN243</strain>
    </source>
</reference>
<protein>
    <submittedName>
        <fullName evidence="4">Ankyrin repeat-containing domain protein</fullName>
    </submittedName>
</protein>
<reference evidence="4" key="1">
    <citation type="journal article" date="2023" name="Mol. Phylogenet. Evol.">
        <title>Genome-scale phylogeny and comparative genomics of the fungal order Sordariales.</title>
        <authorList>
            <person name="Hensen N."/>
            <person name="Bonometti L."/>
            <person name="Westerberg I."/>
            <person name="Brannstrom I.O."/>
            <person name="Guillou S."/>
            <person name="Cros-Aarteil S."/>
            <person name="Calhoun S."/>
            <person name="Haridas S."/>
            <person name="Kuo A."/>
            <person name="Mondo S."/>
            <person name="Pangilinan J."/>
            <person name="Riley R."/>
            <person name="LaButti K."/>
            <person name="Andreopoulos B."/>
            <person name="Lipzen A."/>
            <person name="Chen C."/>
            <person name="Yan M."/>
            <person name="Daum C."/>
            <person name="Ng V."/>
            <person name="Clum A."/>
            <person name="Steindorff A."/>
            <person name="Ohm R.A."/>
            <person name="Martin F."/>
            <person name="Silar P."/>
            <person name="Natvig D.O."/>
            <person name="Lalanne C."/>
            <person name="Gautier V."/>
            <person name="Ament-Velasquez S.L."/>
            <person name="Kruys A."/>
            <person name="Hutchinson M.I."/>
            <person name="Powell A.J."/>
            <person name="Barry K."/>
            <person name="Miller A.N."/>
            <person name="Grigoriev I.V."/>
            <person name="Debuchy R."/>
            <person name="Gladieux P."/>
            <person name="Hiltunen Thoren M."/>
            <person name="Johannesson H."/>
        </authorList>
    </citation>
    <scope>NUCLEOTIDE SEQUENCE</scope>
    <source>
        <strain evidence="4">PSN243</strain>
    </source>
</reference>
<name>A0AAV9GV87_9PEZI</name>
<evidence type="ECO:0000256" key="3">
    <source>
        <dbReference type="PROSITE-ProRule" id="PRU00023"/>
    </source>
</evidence>
<accession>A0AAV9GV87</accession>
<evidence type="ECO:0000313" key="5">
    <source>
        <dbReference type="Proteomes" id="UP001321760"/>
    </source>
</evidence>
<dbReference type="SMART" id="SM00248">
    <property type="entry name" value="ANK"/>
    <property type="match status" value="7"/>
</dbReference>
<dbReference type="Pfam" id="PF00023">
    <property type="entry name" value="Ank"/>
    <property type="match status" value="1"/>
</dbReference>
<keyword evidence="5" id="KW-1185">Reference proteome</keyword>
<evidence type="ECO:0000256" key="2">
    <source>
        <dbReference type="ARBA" id="ARBA00023043"/>
    </source>
</evidence>
<gene>
    <name evidence="4" type="ORF">QBC34DRAFT_41703</name>
</gene>
<keyword evidence="2 3" id="KW-0040">ANK repeat</keyword>
<evidence type="ECO:0000256" key="1">
    <source>
        <dbReference type="ARBA" id="ARBA00022737"/>
    </source>
</evidence>
<sequence length="871" mass="95972">MDPLSIVAGAIALAQAAAGMAKAAQLLRGFSKARVEFCDLLNEIATLQGIINDIENALIDMSRKDDKYISPPINLESTSMRLVLQDLNQTTSELEALAERLVEGSKGRDGARLHRISRLQWQREKLDVVRLREKVRHTRESLTLCFGALHASQSAHHVSATLDIKSIAEDMADQLRHDIPTHIRRTGKDLENRFSAAVRQENELLLASISQLFQNKQALSQEGLKEQGRKPSGPGPAICVQAELRQRCELTCKCQCHKKTSIKTPTWLQPVVGAFLVNYNSLPVLGPRPCNSSFCRAGSGTSITVQYYFPTWLFSLGIHLSSSWSGLASQGARFHLQAPLVIGAGHPVWSLFDFDVVDELRGMLTNRTVLPNCVSSYGLSLLLRALQMQSWKCVKLLMDVNSNPLLEAENSGSSVTYATMLLHSNGNSDTPPDQDQLQILKTISESGDVLGSTILHDTILGLNDVSLEFALSTDPSSLNVLDKAGMALIHWAIDRVDEAALDFLISHGADLELASPSVQTPLIWLCKRVRMNPANSDSSARMAASLLRAGCDPNRPAPRSGVPPLHWAVNSKSLVKLLLEAGADATSKCRMGFNVLVALSVQVVENSYQRRFPMLISDIRDTVSSLVAAGADPNTHLVYCGNETPLLLAAESYHPEANALVQYLHQAGGRLDAVDSDGKSILHRAGCYGTVELLEYLRGATLLGLDPDARDGEGHTPLDYCYARVPEVKWDAIIPKARGRTAVEELAFGSLVVETRERKWDEGLFLYSREDHDMWEQHCDEKGMLEKRWREMFGEGFKTSWVVDWEVGEKAEAVRIAKPRWLERKCQALAAELPDYESVTNGVDGLRVGLPKDGGNTQVEDEFFDALEVCV</sequence>
<dbReference type="InterPro" id="IPR036770">
    <property type="entry name" value="Ankyrin_rpt-contain_sf"/>
</dbReference>
<dbReference type="EMBL" id="MU865925">
    <property type="protein sequence ID" value="KAK4452177.1"/>
    <property type="molecule type" value="Genomic_DNA"/>
</dbReference>
<proteinExistence type="predicted"/>
<dbReference type="Proteomes" id="UP001321760">
    <property type="component" value="Unassembled WGS sequence"/>
</dbReference>